<gene>
    <name evidence="6" type="ORF">V6575_07550</name>
</gene>
<sequence>MPGEEESTVARRKPAKQLRSKAKVELILSTTLTMLGDGPADKITTNEIAKLAGISIGTLYQFFPKKESIYYELYRRWLEQTLALLDAVDARFNGKEGLDAYADAVFESLSGDETTNSRGHWQLRFAMNSSAELAELEANHTLEVLRRVIATQEKFSRQITTVEAHALARLQHNVVVACLSTTVDIPSRAERDILMNWCRKTLHLVYDVDRLNA</sequence>
<evidence type="ECO:0000256" key="3">
    <source>
        <dbReference type="ARBA" id="ARBA00023163"/>
    </source>
</evidence>
<evidence type="ECO:0000313" key="6">
    <source>
        <dbReference type="EMBL" id="MEJ8473938.1"/>
    </source>
</evidence>
<evidence type="ECO:0000256" key="1">
    <source>
        <dbReference type="ARBA" id="ARBA00023015"/>
    </source>
</evidence>
<name>A0ABU8TJC7_9HYPH</name>
<keyword evidence="1" id="KW-0805">Transcription regulation</keyword>
<dbReference type="RefSeq" id="WP_340273633.1">
    <property type="nucleotide sequence ID" value="NZ_JBAKIA010000004.1"/>
</dbReference>
<keyword evidence="7" id="KW-1185">Reference proteome</keyword>
<dbReference type="Pfam" id="PF00440">
    <property type="entry name" value="TetR_N"/>
    <property type="match status" value="1"/>
</dbReference>
<dbReference type="InterPro" id="IPR050109">
    <property type="entry name" value="HTH-type_TetR-like_transc_reg"/>
</dbReference>
<dbReference type="InterPro" id="IPR009057">
    <property type="entry name" value="Homeodomain-like_sf"/>
</dbReference>
<accession>A0ABU8TJC7</accession>
<dbReference type="PANTHER" id="PTHR30055">
    <property type="entry name" value="HTH-TYPE TRANSCRIPTIONAL REGULATOR RUTR"/>
    <property type="match status" value="1"/>
</dbReference>
<dbReference type="PROSITE" id="PS50977">
    <property type="entry name" value="HTH_TETR_2"/>
    <property type="match status" value="1"/>
</dbReference>
<evidence type="ECO:0000256" key="4">
    <source>
        <dbReference type="PROSITE-ProRule" id="PRU00335"/>
    </source>
</evidence>
<dbReference type="InterPro" id="IPR001647">
    <property type="entry name" value="HTH_TetR"/>
</dbReference>
<dbReference type="Gene3D" id="1.10.357.10">
    <property type="entry name" value="Tetracycline Repressor, domain 2"/>
    <property type="match status" value="1"/>
</dbReference>
<proteinExistence type="predicted"/>
<dbReference type="PANTHER" id="PTHR30055:SF234">
    <property type="entry name" value="HTH-TYPE TRANSCRIPTIONAL REGULATOR BETI"/>
    <property type="match status" value="1"/>
</dbReference>
<comment type="caution">
    <text evidence="6">The sequence shown here is derived from an EMBL/GenBank/DDBJ whole genome shotgun (WGS) entry which is preliminary data.</text>
</comment>
<reference evidence="6 7" key="1">
    <citation type="submission" date="2024-02" db="EMBL/GenBank/DDBJ databases">
        <title>Roseibium algae sp. nov., isolated from marine alga (Grateloupia sp.), showing potential in myo-inositol conversion.</title>
        <authorList>
            <person name="Wang Y."/>
        </authorList>
    </citation>
    <scope>NUCLEOTIDE SEQUENCE [LARGE SCALE GENOMIC DNA]</scope>
    <source>
        <strain evidence="6 7">H3510</strain>
    </source>
</reference>
<evidence type="ECO:0000256" key="2">
    <source>
        <dbReference type="ARBA" id="ARBA00023125"/>
    </source>
</evidence>
<evidence type="ECO:0000259" key="5">
    <source>
        <dbReference type="PROSITE" id="PS50977"/>
    </source>
</evidence>
<keyword evidence="2 4" id="KW-0238">DNA-binding</keyword>
<dbReference type="Proteomes" id="UP001385499">
    <property type="component" value="Unassembled WGS sequence"/>
</dbReference>
<feature type="domain" description="HTH tetR-type" evidence="5">
    <location>
        <begin position="21"/>
        <end position="81"/>
    </location>
</feature>
<protein>
    <submittedName>
        <fullName evidence="6">TetR/AcrR family transcriptional regulator</fullName>
    </submittedName>
</protein>
<feature type="DNA-binding region" description="H-T-H motif" evidence="4">
    <location>
        <begin position="44"/>
        <end position="63"/>
    </location>
</feature>
<evidence type="ECO:0000313" key="7">
    <source>
        <dbReference type="Proteomes" id="UP001385499"/>
    </source>
</evidence>
<dbReference type="EMBL" id="JBAKIA010000004">
    <property type="protein sequence ID" value="MEJ8473938.1"/>
    <property type="molecule type" value="Genomic_DNA"/>
</dbReference>
<dbReference type="SUPFAM" id="SSF46689">
    <property type="entry name" value="Homeodomain-like"/>
    <property type="match status" value="1"/>
</dbReference>
<organism evidence="6 7">
    <name type="scientific">Roseibium algae</name>
    <dbReference type="NCBI Taxonomy" id="3123038"/>
    <lineage>
        <taxon>Bacteria</taxon>
        <taxon>Pseudomonadati</taxon>
        <taxon>Pseudomonadota</taxon>
        <taxon>Alphaproteobacteria</taxon>
        <taxon>Hyphomicrobiales</taxon>
        <taxon>Stappiaceae</taxon>
        <taxon>Roseibium</taxon>
    </lineage>
</organism>
<keyword evidence="3" id="KW-0804">Transcription</keyword>